<comment type="subcellular location">
    <subcellularLocation>
        <location evidence="3">Cytoplasm</location>
    </subcellularLocation>
</comment>
<evidence type="ECO:0000256" key="3">
    <source>
        <dbReference type="HAMAP-Rule" id="MF_03054"/>
    </source>
</evidence>
<reference evidence="4 5" key="1">
    <citation type="submission" date="2015-04" db="EMBL/GenBank/DDBJ databases">
        <authorList>
            <person name="Syromyatnikov M.Y."/>
            <person name="Popov V.N."/>
        </authorList>
    </citation>
    <scope>NUCLEOTIDE SEQUENCE [LARGE SCALE GENOMIC DNA]</scope>
</reference>
<dbReference type="GO" id="GO:0000049">
    <property type="term" value="F:tRNA binding"/>
    <property type="evidence" value="ECO:0007669"/>
    <property type="project" value="InterPro"/>
</dbReference>
<keyword evidence="5" id="KW-1185">Reference proteome</keyword>
<dbReference type="Pfam" id="PF10288">
    <property type="entry name" value="CTU2"/>
    <property type="match status" value="1"/>
</dbReference>
<organism evidence="4 5">
    <name type="scientific">Clunio marinus</name>
    <dbReference type="NCBI Taxonomy" id="568069"/>
    <lineage>
        <taxon>Eukaryota</taxon>
        <taxon>Metazoa</taxon>
        <taxon>Ecdysozoa</taxon>
        <taxon>Arthropoda</taxon>
        <taxon>Hexapoda</taxon>
        <taxon>Insecta</taxon>
        <taxon>Pterygota</taxon>
        <taxon>Neoptera</taxon>
        <taxon>Endopterygota</taxon>
        <taxon>Diptera</taxon>
        <taxon>Nematocera</taxon>
        <taxon>Chironomoidea</taxon>
        <taxon>Chironomidae</taxon>
        <taxon>Clunio</taxon>
    </lineage>
</organism>
<evidence type="ECO:0000256" key="2">
    <source>
        <dbReference type="ARBA" id="ARBA00022694"/>
    </source>
</evidence>
<dbReference type="PANTHER" id="PTHR20882:SF14">
    <property type="entry name" value="CYTOPLASMIC TRNA 2-THIOLATION PROTEIN 2"/>
    <property type="match status" value="1"/>
</dbReference>
<keyword evidence="1 3" id="KW-0963">Cytoplasm</keyword>
<dbReference type="Gene3D" id="3.40.50.620">
    <property type="entry name" value="HUPs"/>
    <property type="match status" value="1"/>
</dbReference>
<dbReference type="InterPro" id="IPR014729">
    <property type="entry name" value="Rossmann-like_a/b/a_fold"/>
</dbReference>
<dbReference type="GO" id="GO:0005829">
    <property type="term" value="C:cytosol"/>
    <property type="evidence" value="ECO:0007669"/>
    <property type="project" value="TreeGrafter"/>
</dbReference>
<dbReference type="GO" id="GO:0002143">
    <property type="term" value="P:tRNA wobble position uridine thiolation"/>
    <property type="evidence" value="ECO:0007669"/>
    <property type="project" value="TreeGrafter"/>
</dbReference>
<keyword evidence="2 3" id="KW-0819">tRNA processing</keyword>
<evidence type="ECO:0000256" key="1">
    <source>
        <dbReference type="ARBA" id="ARBA00022490"/>
    </source>
</evidence>
<dbReference type="PANTHER" id="PTHR20882">
    <property type="entry name" value="CYTOPLASMIC TRNA 2-THIOLATION PROTEIN 2"/>
    <property type="match status" value="1"/>
</dbReference>
<comment type="pathway">
    <text evidence="3">tRNA modification; 5-methoxycarbonylmethyl-2-thiouridine-tRNA biosynthesis.</text>
</comment>
<dbReference type="STRING" id="568069.A0A1J1IS99"/>
<evidence type="ECO:0000313" key="5">
    <source>
        <dbReference type="Proteomes" id="UP000183832"/>
    </source>
</evidence>
<dbReference type="GO" id="GO:0016779">
    <property type="term" value="F:nucleotidyltransferase activity"/>
    <property type="evidence" value="ECO:0007669"/>
    <property type="project" value="UniProtKB-UniRule"/>
</dbReference>
<dbReference type="AlphaFoldDB" id="A0A1J1IS99"/>
<dbReference type="GO" id="GO:0016783">
    <property type="term" value="F:sulfurtransferase activity"/>
    <property type="evidence" value="ECO:0007669"/>
    <property type="project" value="TreeGrafter"/>
</dbReference>
<dbReference type="OrthoDB" id="25129at2759"/>
<comment type="similarity">
    <text evidence="3">Belongs to the CTU2/NCS2 family.</text>
</comment>
<dbReference type="Proteomes" id="UP000183832">
    <property type="component" value="Unassembled WGS sequence"/>
</dbReference>
<proteinExistence type="inferred from homology"/>
<dbReference type="GO" id="GO:0032447">
    <property type="term" value="P:protein urmylation"/>
    <property type="evidence" value="ECO:0007669"/>
    <property type="project" value="UniProtKB-UniRule"/>
</dbReference>
<evidence type="ECO:0000313" key="4">
    <source>
        <dbReference type="EMBL" id="CRL03107.1"/>
    </source>
</evidence>
<sequence length="421" mass="48004">MCSIVEDDFGDEGGAHAMIEDPKTNGFEGEICKKCKIEESKIKLDFRESMCESCFLTYVRHKFRAALGSTKVVRRHSNVLLHFNGRVESICLAHMVMFSFEQETHKRLCFNMDFIFIDEYCIEGTTNDVDKRYEKLEVVRNVLKQFPNFKCFYSSIAGSSSSDIPLINEITKEDVTRIIQEEETFKSSFKSLKSLSTKQDFLAMQRNKILRILASSLIFQYVFVPDISITLATRLLTDIAVGRGSSAALDVAFCDDRIESLKFVRPIKDLSEVEVASYVKFNKLNTLSDENYGDNFGQFASIQNLTSKFINGLQENFSSTVSTVYRTCSKISSKEVSNQQRCEMCKSLLDYQDSETLFAIEFSRSVSKLAGNEDNLKNMEEIQTNSIMSVNGSENDLKRKLCHGCRNIFIDLDENCYEILS</sequence>
<gene>
    <name evidence="4" type="ORF">CLUMA_CG016493</name>
</gene>
<protein>
    <recommendedName>
        <fullName evidence="3">Cytoplasmic tRNA 2-thiolation protein 2</fullName>
    </recommendedName>
</protein>
<dbReference type="UniPathway" id="UPA00988"/>
<name>A0A1J1IS99_9DIPT</name>
<dbReference type="InterPro" id="IPR019407">
    <property type="entry name" value="CTU2"/>
</dbReference>
<dbReference type="EMBL" id="CVRI01000059">
    <property type="protein sequence ID" value="CRL03107.1"/>
    <property type="molecule type" value="Genomic_DNA"/>
</dbReference>
<accession>A0A1J1IS99</accession>
<comment type="function">
    <text evidence="3">Plays a central role in 2-thiolation of mcm(5)S(2)U at tRNA wobble positions of tRNA(Lys), tRNA(Glu) and tRNA(Gln). May act by forming a heterodimer with NCS6/CTU1 that ligates sulfur from thiocarboxylated URM1 onto the uridine of tRNAs at wobble position.</text>
</comment>
<dbReference type="HAMAP" id="MF_03054">
    <property type="entry name" value="CTU2"/>
    <property type="match status" value="1"/>
</dbReference>